<protein>
    <submittedName>
        <fullName evidence="2">Uncharacterized protein</fullName>
    </submittedName>
</protein>
<sequence>MATERSLRSWTTSDQPDGGTSGDDAILNWLQEPGNAARFIRYWNGNIKAERMMDFIADIRSYVNRTSSPARSSEATYKRIQRWNQLLKLGQRMQQEGATEDDIVEVFPNYHGFVACLKRGMMEIRDQEGKQATARTPSNEDTGQQQQRHNPLKSPPLQRASSAMSISSDDSPTTTTSISSGDPTFSITESSSTRLHNQEGECVPKTTSPSSSPHSAPTTSSRPPRQEMDHRNEQRQQDDDHNDSMKSLSEMQRVIKLLRRKSRRMHHMMKTIQLAEKRRLYVEERKYRSSRVAEMQTQIELIQVMKKAGFSRRDILSAIHKQSQPSND</sequence>
<dbReference type="RefSeq" id="XP_058339653.1">
    <property type="nucleotide sequence ID" value="XM_058489617.1"/>
</dbReference>
<name>A0AAD7XS23_9FUNG</name>
<evidence type="ECO:0000256" key="1">
    <source>
        <dbReference type="SAM" id="MobiDB-lite"/>
    </source>
</evidence>
<dbReference type="EMBL" id="JARTCD010000057">
    <property type="protein sequence ID" value="KAJ8654739.1"/>
    <property type="molecule type" value="Genomic_DNA"/>
</dbReference>
<feature type="compositionally biased region" description="Low complexity" evidence="1">
    <location>
        <begin position="204"/>
        <end position="223"/>
    </location>
</feature>
<feature type="compositionally biased region" description="Polar residues" evidence="1">
    <location>
        <begin position="133"/>
        <end position="149"/>
    </location>
</feature>
<keyword evidence="3" id="KW-1185">Reference proteome</keyword>
<dbReference type="AlphaFoldDB" id="A0AAD7XS23"/>
<evidence type="ECO:0000313" key="3">
    <source>
        <dbReference type="Proteomes" id="UP001234581"/>
    </source>
</evidence>
<gene>
    <name evidence="2" type="ORF">O0I10_009630</name>
</gene>
<dbReference type="Proteomes" id="UP001234581">
    <property type="component" value="Unassembled WGS sequence"/>
</dbReference>
<accession>A0AAD7XS23</accession>
<feature type="region of interest" description="Disordered" evidence="1">
    <location>
        <begin position="126"/>
        <end position="248"/>
    </location>
</feature>
<feature type="region of interest" description="Disordered" evidence="1">
    <location>
        <begin position="1"/>
        <end position="23"/>
    </location>
</feature>
<proteinExistence type="predicted"/>
<dbReference type="GeneID" id="83217035"/>
<organism evidence="2 3">
    <name type="scientific">Lichtheimia ornata</name>
    <dbReference type="NCBI Taxonomy" id="688661"/>
    <lineage>
        <taxon>Eukaryota</taxon>
        <taxon>Fungi</taxon>
        <taxon>Fungi incertae sedis</taxon>
        <taxon>Mucoromycota</taxon>
        <taxon>Mucoromycotina</taxon>
        <taxon>Mucoromycetes</taxon>
        <taxon>Mucorales</taxon>
        <taxon>Lichtheimiaceae</taxon>
        <taxon>Lichtheimia</taxon>
    </lineage>
</organism>
<feature type="compositionally biased region" description="Low complexity" evidence="1">
    <location>
        <begin position="160"/>
        <end position="184"/>
    </location>
</feature>
<reference evidence="2 3" key="1">
    <citation type="submission" date="2023-03" db="EMBL/GenBank/DDBJ databases">
        <title>Genome sequence of Lichtheimia ornata CBS 291.66.</title>
        <authorList>
            <person name="Mohabir J.T."/>
            <person name="Shea T.P."/>
            <person name="Kurbessoian T."/>
            <person name="Berby B."/>
            <person name="Fontaine J."/>
            <person name="Livny J."/>
            <person name="Gnirke A."/>
            <person name="Stajich J.E."/>
            <person name="Cuomo C.A."/>
        </authorList>
    </citation>
    <scope>NUCLEOTIDE SEQUENCE [LARGE SCALE GENOMIC DNA]</scope>
    <source>
        <strain evidence="2">CBS 291.66</strain>
    </source>
</reference>
<feature type="compositionally biased region" description="Basic and acidic residues" evidence="1">
    <location>
        <begin position="224"/>
        <end position="244"/>
    </location>
</feature>
<evidence type="ECO:0000313" key="2">
    <source>
        <dbReference type="EMBL" id="KAJ8654739.1"/>
    </source>
</evidence>
<feature type="compositionally biased region" description="Polar residues" evidence="1">
    <location>
        <begin position="185"/>
        <end position="195"/>
    </location>
</feature>
<comment type="caution">
    <text evidence="2">The sequence shown here is derived from an EMBL/GenBank/DDBJ whole genome shotgun (WGS) entry which is preliminary data.</text>
</comment>